<proteinExistence type="predicted"/>
<evidence type="ECO:0000313" key="3">
    <source>
        <dbReference type="Proteomes" id="UP000053593"/>
    </source>
</evidence>
<protein>
    <submittedName>
        <fullName evidence="2">Uncharacterized protein</fullName>
    </submittedName>
</protein>
<name>A0A0D0C4S2_9AGAR</name>
<evidence type="ECO:0000256" key="1">
    <source>
        <dbReference type="SAM" id="MobiDB-lite"/>
    </source>
</evidence>
<dbReference type="EMBL" id="KN834791">
    <property type="protein sequence ID" value="KIK57409.1"/>
    <property type="molecule type" value="Genomic_DNA"/>
</dbReference>
<dbReference type="Proteomes" id="UP000053593">
    <property type="component" value="Unassembled WGS sequence"/>
</dbReference>
<feature type="compositionally biased region" description="Basic and acidic residues" evidence="1">
    <location>
        <begin position="124"/>
        <end position="133"/>
    </location>
</feature>
<reference evidence="2 3" key="1">
    <citation type="submission" date="2014-04" db="EMBL/GenBank/DDBJ databases">
        <title>Evolutionary Origins and Diversification of the Mycorrhizal Mutualists.</title>
        <authorList>
            <consortium name="DOE Joint Genome Institute"/>
            <consortium name="Mycorrhizal Genomics Consortium"/>
            <person name="Kohler A."/>
            <person name="Kuo A."/>
            <person name="Nagy L.G."/>
            <person name="Floudas D."/>
            <person name="Copeland A."/>
            <person name="Barry K.W."/>
            <person name="Cichocki N."/>
            <person name="Veneault-Fourrey C."/>
            <person name="LaButti K."/>
            <person name="Lindquist E.A."/>
            <person name="Lipzen A."/>
            <person name="Lundell T."/>
            <person name="Morin E."/>
            <person name="Murat C."/>
            <person name="Riley R."/>
            <person name="Ohm R."/>
            <person name="Sun H."/>
            <person name="Tunlid A."/>
            <person name="Henrissat B."/>
            <person name="Grigoriev I.V."/>
            <person name="Hibbett D.S."/>
            <person name="Martin F."/>
        </authorList>
    </citation>
    <scope>NUCLEOTIDE SEQUENCE [LARGE SCALE GENOMIC DNA]</scope>
    <source>
        <strain evidence="2 3">FD-317 M1</strain>
    </source>
</reference>
<feature type="region of interest" description="Disordered" evidence="1">
    <location>
        <begin position="117"/>
        <end position="171"/>
    </location>
</feature>
<accession>A0A0D0C4S2</accession>
<organism evidence="2 3">
    <name type="scientific">Collybiopsis luxurians FD-317 M1</name>
    <dbReference type="NCBI Taxonomy" id="944289"/>
    <lineage>
        <taxon>Eukaryota</taxon>
        <taxon>Fungi</taxon>
        <taxon>Dikarya</taxon>
        <taxon>Basidiomycota</taxon>
        <taxon>Agaricomycotina</taxon>
        <taxon>Agaricomycetes</taxon>
        <taxon>Agaricomycetidae</taxon>
        <taxon>Agaricales</taxon>
        <taxon>Marasmiineae</taxon>
        <taxon>Omphalotaceae</taxon>
        <taxon>Collybiopsis</taxon>
        <taxon>Collybiopsis luxurians</taxon>
    </lineage>
</organism>
<gene>
    <name evidence="2" type="ORF">GYMLUDRAFT_61395</name>
</gene>
<evidence type="ECO:0000313" key="2">
    <source>
        <dbReference type="EMBL" id="KIK57409.1"/>
    </source>
</evidence>
<dbReference type="AlphaFoldDB" id="A0A0D0C4S2"/>
<keyword evidence="3" id="KW-1185">Reference proteome</keyword>
<dbReference type="HOGENOM" id="CLU_1563048_0_0_1"/>
<sequence length="171" mass="19141">MHPSITESTSGFRRARFSFVNDFTHQCSHPCKFCYLTFTSSSMSDELEENTLSLGPGLTPTEWDIIAWMRAHPSESFTVDVEGSICSLNGLNRSPSRTTGTSRTSTARNQYRIGFGSNSPGYDLTHDVERESPVRGQTRYRNGTPSRPFNVVSESRRNSNRADFMGTPLLT</sequence>